<feature type="compositionally biased region" description="Polar residues" evidence="1">
    <location>
        <begin position="208"/>
        <end position="217"/>
    </location>
</feature>
<dbReference type="AlphaFoldDB" id="A0A8S0VR20"/>
<name>A0A8S0VR20_CYCAE</name>
<evidence type="ECO:0000256" key="1">
    <source>
        <dbReference type="SAM" id="MobiDB-lite"/>
    </source>
</evidence>
<proteinExistence type="predicted"/>
<dbReference type="OrthoDB" id="2838799at2759"/>
<evidence type="ECO:0000313" key="2">
    <source>
        <dbReference type="EMBL" id="CAA7261945.1"/>
    </source>
</evidence>
<feature type="region of interest" description="Disordered" evidence="1">
    <location>
        <begin position="208"/>
        <end position="227"/>
    </location>
</feature>
<protein>
    <submittedName>
        <fullName evidence="2">Uncharacterized protein</fullName>
    </submittedName>
</protein>
<evidence type="ECO:0000313" key="3">
    <source>
        <dbReference type="Proteomes" id="UP000467700"/>
    </source>
</evidence>
<reference evidence="2 3" key="1">
    <citation type="submission" date="2020-01" db="EMBL/GenBank/DDBJ databases">
        <authorList>
            <person name="Gupta K D."/>
        </authorList>
    </citation>
    <scope>NUCLEOTIDE SEQUENCE [LARGE SCALE GENOMIC DNA]</scope>
</reference>
<feature type="compositionally biased region" description="Low complexity" evidence="1">
    <location>
        <begin position="218"/>
        <end position="227"/>
    </location>
</feature>
<dbReference type="Proteomes" id="UP000467700">
    <property type="component" value="Unassembled WGS sequence"/>
</dbReference>
<keyword evidence="3" id="KW-1185">Reference proteome</keyword>
<sequence length="442" mass="47546">MPFQQDGANATANFDCYNDVAGDQINNVDASRHNTFSAGNGGNGGRGGDINHTIINHFYGPQFIVNSKGRALDFDESRGKFTSHPFGGLINQMWLIQERDNGQVAVVSVDNAEFLRADGDVDELRLGTEEQRWKCVPDGPAYKLVKPGSTLAVTLSEQGGLSPLSADNPDQSLRIMEAKPESHDIIKSWQGSPDPSPPPRTAKELQKITTANGSPQESSSTQTTTTDTGGVNIVIHYYGGGQPEGGSNPFERLQNFLASPDGGRNLIFFTGPPTMGTPTPPVAAFTSALSSSKSQAASTGACYVASSSTSITSKIWFTTEKLEEDVLEKLASLRLITNSRDQGCIIDEDCNGGAWFELAVLAFPADTQPKAVSGGPALTWTSHHNRKEHAETLRLMGLKFTRDHEIFSWLEPCNAVGVRVCAQNPGWANNAKSGQLDMEILD</sequence>
<feature type="region of interest" description="Disordered" evidence="1">
    <location>
        <begin position="181"/>
        <end position="202"/>
    </location>
</feature>
<comment type="caution">
    <text evidence="2">The sequence shown here is derived from an EMBL/GenBank/DDBJ whole genome shotgun (WGS) entry which is preliminary data.</text>
</comment>
<accession>A0A8S0VR20</accession>
<organism evidence="2 3">
    <name type="scientific">Cyclocybe aegerita</name>
    <name type="common">Black poplar mushroom</name>
    <name type="synonym">Agrocybe aegerita</name>
    <dbReference type="NCBI Taxonomy" id="1973307"/>
    <lineage>
        <taxon>Eukaryota</taxon>
        <taxon>Fungi</taxon>
        <taxon>Dikarya</taxon>
        <taxon>Basidiomycota</taxon>
        <taxon>Agaricomycotina</taxon>
        <taxon>Agaricomycetes</taxon>
        <taxon>Agaricomycetidae</taxon>
        <taxon>Agaricales</taxon>
        <taxon>Agaricineae</taxon>
        <taxon>Bolbitiaceae</taxon>
        <taxon>Cyclocybe</taxon>
    </lineage>
</organism>
<gene>
    <name evidence="2" type="ORF">AAE3_LOCUS4255</name>
</gene>
<dbReference type="EMBL" id="CACVBS010000035">
    <property type="protein sequence ID" value="CAA7261945.1"/>
    <property type="molecule type" value="Genomic_DNA"/>
</dbReference>